<dbReference type="InterPro" id="IPR025110">
    <property type="entry name" value="AMP-bd_C"/>
</dbReference>
<dbReference type="RefSeq" id="WP_344381186.1">
    <property type="nucleotide sequence ID" value="NZ_BAAATA010000001.1"/>
</dbReference>
<dbReference type="PANTHER" id="PTHR43605:SF10">
    <property type="entry name" value="ACYL-COA SYNTHETASE MEDIUM CHAIN FAMILY MEMBER 3"/>
    <property type="match status" value="1"/>
</dbReference>
<dbReference type="PANTHER" id="PTHR43605">
    <property type="entry name" value="ACYL-COENZYME A SYNTHETASE"/>
    <property type="match status" value="1"/>
</dbReference>
<comment type="caution">
    <text evidence="8">The sequence shown here is derived from an EMBL/GenBank/DDBJ whole genome shotgun (WGS) entry which is preliminary data.</text>
</comment>
<dbReference type="Pfam" id="PF00501">
    <property type="entry name" value="AMP-binding"/>
    <property type="match status" value="1"/>
</dbReference>
<name>A0ABN3KRB3_9ACTN</name>
<dbReference type="InterPro" id="IPR051087">
    <property type="entry name" value="Mitochondrial_ACSM"/>
</dbReference>
<dbReference type="Gene3D" id="3.40.50.12780">
    <property type="entry name" value="N-terminal domain of ligase-like"/>
    <property type="match status" value="1"/>
</dbReference>
<gene>
    <name evidence="8" type="primary">ibuL_1</name>
    <name evidence="8" type="ORF">GCM10010406_02180</name>
</gene>
<evidence type="ECO:0000256" key="4">
    <source>
        <dbReference type="ARBA" id="ARBA00022840"/>
    </source>
</evidence>
<evidence type="ECO:0000313" key="8">
    <source>
        <dbReference type="EMBL" id="GAA2470224.1"/>
    </source>
</evidence>
<dbReference type="GO" id="GO:0016874">
    <property type="term" value="F:ligase activity"/>
    <property type="evidence" value="ECO:0007669"/>
    <property type="project" value="UniProtKB-KW"/>
</dbReference>
<evidence type="ECO:0000259" key="7">
    <source>
        <dbReference type="Pfam" id="PF13193"/>
    </source>
</evidence>
<keyword evidence="2 8" id="KW-0436">Ligase</keyword>
<feature type="region of interest" description="Disordered" evidence="5">
    <location>
        <begin position="544"/>
        <end position="576"/>
    </location>
</feature>
<dbReference type="InterPro" id="IPR042099">
    <property type="entry name" value="ANL_N_sf"/>
</dbReference>
<accession>A0ABN3KRB3</accession>
<keyword evidence="4" id="KW-0067">ATP-binding</keyword>
<dbReference type="EMBL" id="BAAATA010000001">
    <property type="protein sequence ID" value="GAA2470224.1"/>
    <property type="molecule type" value="Genomic_DNA"/>
</dbReference>
<dbReference type="InterPro" id="IPR045851">
    <property type="entry name" value="AMP-bd_C_sf"/>
</dbReference>
<feature type="domain" description="AMP-binding enzyme C-terminal" evidence="7">
    <location>
        <begin position="458"/>
        <end position="536"/>
    </location>
</feature>
<feature type="compositionally biased region" description="Basic and acidic residues" evidence="5">
    <location>
        <begin position="544"/>
        <end position="556"/>
    </location>
</feature>
<feature type="compositionally biased region" description="Low complexity" evidence="5">
    <location>
        <begin position="557"/>
        <end position="576"/>
    </location>
</feature>
<evidence type="ECO:0000256" key="2">
    <source>
        <dbReference type="ARBA" id="ARBA00022598"/>
    </source>
</evidence>
<comment type="similarity">
    <text evidence="1">Belongs to the ATP-dependent AMP-binding enzyme family.</text>
</comment>
<proteinExistence type="inferred from homology"/>
<keyword evidence="9" id="KW-1185">Reference proteome</keyword>
<dbReference type="SUPFAM" id="SSF56801">
    <property type="entry name" value="Acetyl-CoA synthetase-like"/>
    <property type="match status" value="1"/>
</dbReference>
<dbReference type="Proteomes" id="UP001501358">
    <property type="component" value="Unassembled WGS sequence"/>
</dbReference>
<evidence type="ECO:0000256" key="3">
    <source>
        <dbReference type="ARBA" id="ARBA00022741"/>
    </source>
</evidence>
<dbReference type="InterPro" id="IPR000873">
    <property type="entry name" value="AMP-dep_synth/lig_dom"/>
</dbReference>
<organism evidence="8 9">
    <name type="scientific">Streptomyces thermolineatus</name>
    <dbReference type="NCBI Taxonomy" id="44033"/>
    <lineage>
        <taxon>Bacteria</taxon>
        <taxon>Bacillati</taxon>
        <taxon>Actinomycetota</taxon>
        <taxon>Actinomycetes</taxon>
        <taxon>Kitasatosporales</taxon>
        <taxon>Streptomycetaceae</taxon>
        <taxon>Streptomyces</taxon>
    </lineage>
</organism>
<dbReference type="Gene3D" id="3.30.300.30">
    <property type="match status" value="1"/>
</dbReference>
<protein>
    <submittedName>
        <fullName evidence="8">Isobutyrate:CoA ligase IbuL</fullName>
    </submittedName>
</protein>
<dbReference type="Pfam" id="PF13193">
    <property type="entry name" value="AMP-binding_C"/>
    <property type="match status" value="1"/>
</dbReference>
<evidence type="ECO:0000313" key="9">
    <source>
        <dbReference type="Proteomes" id="UP001501358"/>
    </source>
</evidence>
<feature type="domain" description="AMP-dependent synthetase/ligase" evidence="6">
    <location>
        <begin position="53"/>
        <end position="407"/>
    </location>
</feature>
<keyword evidence="3" id="KW-0547">Nucleotide-binding</keyword>
<sequence length="576" mass="62826">MTFGESGLLFRQARDTLLRHREDLEAARREFTWPRPKTFNWALDWFDPMARGNHRTALRVVGEEADTELTFSQVSRRSDRVANWLRGRGVRRGDPVLVVLDNRPALWETVLAAIKLGAVVVPTYSTATPAELADRLTRARVRHVVAEASLAPRFEGLPGRWGRIAVGGAPQGWSDYRDASAAPADFRPDADTPATDPLFCYFTSGTTSLPKMVVHTHLSYPVGHLSGMYWNGLRPGDVHLNISAPGWAKHAWSSFFVPWNAEAQIVALPAERSAPQHVLEVLASRGVTTFCAPPSVWRALTRHGIGPRPPELREATSAGEPLDPQVFAEVAEAWGVEIRDGYGQTETTGQIGTPPGRPVVPGRMGWALPGYRPVVLHPETLAPVPPGEAGELCIDLSDSPAGVMAGYDGDERRTAAAFAGGHYHTGDLVVAEEDGGFRYLGRADDMFKSFDHRISPLELERVLLAHPAVADAAVVPHPHPVGQWVAKAFVVPAESRSGDGDTAAEVFDHLDRELPPEKRVHLITFTDRLPRTVSGKVRRVELRERTGTADFHRDRPAAPVEPAAPAVSAESAAAAR</sequence>
<evidence type="ECO:0000256" key="1">
    <source>
        <dbReference type="ARBA" id="ARBA00006432"/>
    </source>
</evidence>
<evidence type="ECO:0000259" key="6">
    <source>
        <dbReference type="Pfam" id="PF00501"/>
    </source>
</evidence>
<evidence type="ECO:0000256" key="5">
    <source>
        <dbReference type="SAM" id="MobiDB-lite"/>
    </source>
</evidence>
<reference evidence="8 9" key="1">
    <citation type="journal article" date="2019" name="Int. J. Syst. Evol. Microbiol.">
        <title>The Global Catalogue of Microorganisms (GCM) 10K type strain sequencing project: providing services to taxonomists for standard genome sequencing and annotation.</title>
        <authorList>
            <consortium name="The Broad Institute Genomics Platform"/>
            <consortium name="The Broad Institute Genome Sequencing Center for Infectious Disease"/>
            <person name="Wu L."/>
            <person name="Ma J."/>
        </authorList>
    </citation>
    <scope>NUCLEOTIDE SEQUENCE [LARGE SCALE GENOMIC DNA]</scope>
    <source>
        <strain evidence="8 9">JCM 6307</strain>
    </source>
</reference>